<proteinExistence type="predicted"/>
<evidence type="ECO:0000313" key="2">
    <source>
        <dbReference type="Proteomes" id="UP000027647"/>
    </source>
</evidence>
<name>A0A074MK17_ERYLO</name>
<dbReference type="EMBL" id="JMIW01000001">
    <property type="protein sequence ID" value="KEO92198.1"/>
    <property type="molecule type" value="Genomic_DNA"/>
</dbReference>
<accession>A0A074MK17</accession>
<protein>
    <submittedName>
        <fullName evidence="1">Uncharacterized protein</fullName>
    </submittedName>
</protein>
<gene>
    <name evidence="1" type="ORF">EH31_05900</name>
</gene>
<organism evidence="1 2">
    <name type="scientific">Erythrobacter longus</name>
    <dbReference type="NCBI Taxonomy" id="1044"/>
    <lineage>
        <taxon>Bacteria</taxon>
        <taxon>Pseudomonadati</taxon>
        <taxon>Pseudomonadota</taxon>
        <taxon>Alphaproteobacteria</taxon>
        <taxon>Sphingomonadales</taxon>
        <taxon>Erythrobacteraceae</taxon>
        <taxon>Erythrobacter/Porphyrobacter group</taxon>
        <taxon>Erythrobacter</taxon>
    </lineage>
</organism>
<evidence type="ECO:0000313" key="1">
    <source>
        <dbReference type="EMBL" id="KEO92198.1"/>
    </source>
</evidence>
<dbReference type="STRING" id="1044.EH31_05900"/>
<sequence>MMSLLLAAQLAATVANLSHTVATPENQSESSQALEEPANGSALLTATLALPLSELADESHIHEWDVIEHIKKSREEVVLLDRADQPDYVGDDKTFATVLMRGAEMDRSGQLYFIDARMAIDCDRVSYALVAISKPVIGEDWTKNIKKPFGEFEPLDNDPRDEDIKAAVFKHVCGPQWSYTPQQ</sequence>
<comment type="caution">
    <text evidence="1">The sequence shown here is derived from an EMBL/GenBank/DDBJ whole genome shotgun (WGS) entry which is preliminary data.</text>
</comment>
<keyword evidence="2" id="KW-1185">Reference proteome</keyword>
<dbReference type="RefSeq" id="WP_034958593.1">
    <property type="nucleotide sequence ID" value="NZ_JMIW01000001.1"/>
</dbReference>
<dbReference type="AlphaFoldDB" id="A0A074MK17"/>
<reference evidence="1 2" key="1">
    <citation type="submission" date="2014-04" db="EMBL/GenBank/DDBJ databases">
        <title>A comprehensive comparison of genomes of Erythrobacter spp. strains.</title>
        <authorList>
            <person name="Zheng Q."/>
        </authorList>
    </citation>
    <scope>NUCLEOTIDE SEQUENCE [LARGE SCALE GENOMIC DNA]</scope>
    <source>
        <strain evidence="1 2">DSM 6997</strain>
    </source>
</reference>
<dbReference type="Proteomes" id="UP000027647">
    <property type="component" value="Unassembled WGS sequence"/>
</dbReference>